<dbReference type="EMBL" id="JAMYPJ010000004">
    <property type="protein sequence ID" value="MER8932207.1"/>
    <property type="molecule type" value="Genomic_DNA"/>
</dbReference>
<gene>
    <name evidence="2" type="ORF">NKI33_04400</name>
</gene>
<protein>
    <recommendedName>
        <fullName evidence="4">DUF2185 domain-containing protein</fullName>
    </recommendedName>
</protein>
<proteinExistence type="predicted"/>
<name>A0ABV1YB19_9HYPH</name>
<evidence type="ECO:0000256" key="1">
    <source>
        <dbReference type="SAM" id="MobiDB-lite"/>
    </source>
</evidence>
<dbReference type="RefSeq" id="WP_287272756.1">
    <property type="nucleotide sequence ID" value="NZ_JAMYMY010000012.1"/>
</dbReference>
<accession>A0ABV1YB19</accession>
<keyword evidence="3" id="KW-1185">Reference proteome</keyword>
<organism evidence="2 3">
    <name type="scientific">Mesorhizobium opportunistum</name>
    <dbReference type="NCBI Taxonomy" id="593909"/>
    <lineage>
        <taxon>Bacteria</taxon>
        <taxon>Pseudomonadati</taxon>
        <taxon>Pseudomonadota</taxon>
        <taxon>Alphaproteobacteria</taxon>
        <taxon>Hyphomicrobiales</taxon>
        <taxon>Phyllobacteriaceae</taxon>
        <taxon>Mesorhizobium</taxon>
    </lineage>
</organism>
<sequence length="112" mass="13047">MEQWRFEDPPNVAVLSDRGIFKSGDWIAYVVHEADDDDSYSDEGGSWQFHNSDTRDWNEREIMLVSLQNVLRRDESILELADLPKGWHAWRSSKSSPWQRAKSLPVPSNDNE</sequence>
<evidence type="ECO:0000313" key="3">
    <source>
        <dbReference type="Proteomes" id="UP001464387"/>
    </source>
</evidence>
<reference evidence="2 3" key="1">
    <citation type="journal article" date="2024" name="Proc. Natl. Acad. Sci. U.S.A.">
        <title>The evolutionary genomics of adaptation to stress in wild rhizobium bacteria.</title>
        <authorList>
            <person name="Kehlet-Delgado H."/>
            <person name="Montoya A.P."/>
            <person name="Jensen K.T."/>
            <person name="Wendlandt C.E."/>
            <person name="Dexheimer C."/>
            <person name="Roberts M."/>
            <person name="Torres Martinez L."/>
            <person name="Friesen M.L."/>
            <person name="Griffitts J.S."/>
            <person name="Porter S.S."/>
        </authorList>
    </citation>
    <scope>NUCLEOTIDE SEQUENCE [LARGE SCALE GENOMIC DNA]</scope>
    <source>
        <strain evidence="2 3">M0729</strain>
    </source>
</reference>
<comment type="caution">
    <text evidence="2">The sequence shown here is derived from an EMBL/GenBank/DDBJ whole genome shotgun (WGS) entry which is preliminary data.</text>
</comment>
<dbReference type="Proteomes" id="UP001464387">
    <property type="component" value="Unassembled WGS sequence"/>
</dbReference>
<feature type="region of interest" description="Disordered" evidence="1">
    <location>
        <begin position="89"/>
        <end position="112"/>
    </location>
</feature>
<evidence type="ECO:0008006" key="4">
    <source>
        <dbReference type="Google" id="ProtNLM"/>
    </source>
</evidence>
<evidence type="ECO:0000313" key="2">
    <source>
        <dbReference type="EMBL" id="MER8932207.1"/>
    </source>
</evidence>